<reference evidence="1 2" key="1">
    <citation type="submission" date="2017-06" db="EMBL/GenBank/DDBJ databases">
        <title>Raineya orbicola gen. nov., sp. nov. a slightly thermophilic bacterium of the phylum Bacteroidetes and the description of Raineyaceae fam. nov.</title>
        <authorList>
            <person name="Albuquerque L."/>
            <person name="Polonia A.R.M."/>
            <person name="Barroso C."/>
            <person name="Froufe H.J.C."/>
            <person name="Lage O."/>
            <person name="Lobo-Da-Cunha A."/>
            <person name="Egas C."/>
            <person name="Da Costa M.S."/>
        </authorList>
    </citation>
    <scope>NUCLEOTIDE SEQUENCE [LARGE SCALE GENOMIC DNA]</scope>
    <source>
        <strain evidence="1 2">SPSPC-11</strain>
    </source>
</reference>
<evidence type="ECO:0000313" key="2">
    <source>
        <dbReference type="Proteomes" id="UP000233387"/>
    </source>
</evidence>
<dbReference type="RefSeq" id="WP_101358196.1">
    <property type="nucleotide sequence ID" value="NZ_NKXO01000012.1"/>
</dbReference>
<dbReference type="OrthoDB" id="965693at2"/>
<dbReference type="AlphaFoldDB" id="A0A2N3II37"/>
<sequence>MKPQETTPKSQPCTCCCIETLYTILDSENVVEITPQLVSKIEKCLPCYEEHDLEKSIKELLQSRLQKISPPQVLLDTIRAKIEIINRLAQ</sequence>
<name>A0A2N3II37_9BACT</name>
<evidence type="ECO:0000313" key="1">
    <source>
        <dbReference type="EMBL" id="PKQ69992.1"/>
    </source>
</evidence>
<dbReference type="EMBL" id="NKXO01000012">
    <property type="protein sequence ID" value="PKQ69992.1"/>
    <property type="molecule type" value="Genomic_DNA"/>
</dbReference>
<accession>A0A2N3II37</accession>
<evidence type="ECO:0008006" key="3">
    <source>
        <dbReference type="Google" id="ProtNLM"/>
    </source>
</evidence>
<keyword evidence="2" id="KW-1185">Reference proteome</keyword>
<dbReference type="Proteomes" id="UP000233387">
    <property type="component" value="Unassembled WGS sequence"/>
</dbReference>
<organism evidence="1 2">
    <name type="scientific">Raineya orbicola</name>
    <dbReference type="NCBI Taxonomy" id="2016530"/>
    <lineage>
        <taxon>Bacteria</taxon>
        <taxon>Pseudomonadati</taxon>
        <taxon>Bacteroidota</taxon>
        <taxon>Cytophagia</taxon>
        <taxon>Cytophagales</taxon>
        <taxon>Raineyaceae</taxon>
        <taxon>Raineya</taxon>
    </lineage>
</organism>
<comment type="caution">
    <text evidence="1">The sequence shown here is derived from an EMBL/GenBank/DDBJ whole genome shotgun (WGS) entry which is preliminary data.</text>
</comment>
<protein>
    <recommendedName>
        <fullName evidence="3">Anti-sigma factor</fullName>
    </recommendedName>
</protein>
<proteinExistence type="predicted"/>
<gene>
    <name evidence="1" type="ORF">Rain11_0929</name>
</gene>